<reference evidence="1 2" key="1">
    <citation type="submission" date="2016-10" db="EMBL/GenBank/DDBJ databases">
        <authorList>
            <person name="de Groot N.N."/>
        </authorList>
    </citation>
    <scope>NUCLEOTIDE SEQUENCE [LARGE SCALE GENOMIC DNA]</scope>
    <source>
        <strain evidence="1 2">R-24608</strain>
    </source>
</reference>
<name>A0A1I7J1D5_9BURK</name>
<proteinExistence type="predicted"/>
<organism evidence="1 2">
    <name type="scientific">Paenacidovorax caeni</name>
    <dbReference type="NCBI Taxonomy" id="343013"/>
    <lineage>
        <taxon>Bacteria</taxon>
        <taxon>Pseudomonadati</taxon>
        <taxon>Pseudomonadota</taxon>
        <taxon>Betaproteobacteria</taxon>
        <taxon>Burkholderiales</taxon>
        <taxon>Comamonadaceae</taxon>
        <taxon>Paenacidovorax</taxon>
    </lineage>
</organism>
<dbReference type="AlphaFoldDB" id="A0A1I7J1D5"/>
<dbReference type="Pfam" id="PF11227">
    <property type="entry name" value="DUF3025"/>
    <property type="match status" value="1"/>
</dbReference>
<evidence type="ECO:0000313" key="2">
    <source>
        <dbReference type="Proteomes" id="UP000183656"/>
    </source>
</evidence>
<dbReference type="RefSeq" id="WP_054257318.1">
    <property type="nucleotide sequence ID" value="NZ_CYIG01000036.1"/>
</dbReference>
<sequence length="264" mass="28968">MSLDAIDWRAPWLAPFAGLGHPAAQRAAAGEPLADVLNAHAAPGALPVRFVPQSALPPGMAYEQFIHATGQVPTRDNLHDFFNALVWLRFPQAKQRLNALHAQAIAAQGVGATRGPLRDAATLLDENGAMLLAPEALWQALRTRQWRRLFVELRPLWHEARLVVFGHALLEQLVHPRKPLTAHVYQAQAAPDSVANLDTWLAADLDAAHLAAKPFTPLPVLGIPGWWPENENFSFYDDSLVFRSARPNPKNHTTGPVPAARRDA</sequence>
<protein>
    <recommendedName>
        <fullName evidence="3">DUF3025 domain-containing protein</fullName>
    </recommendedName>
</protein>
<dbReference type="Proteomes" id="UP000183656">
    <property type="component" value="Unassembled WGS sequence"/>
</dbReference>
<dbReference type="OrthoDB" id="5292474at2"/>
<gene>
    <name evidence="1" type="ORF">SAMN04489707_102137</name>
</gene>
<evidence type="ECO:0000313" key="1">
    <source>
        <dbReference type="EMBL" id="SFU78962.1"/>
    </source>
</evidence>
<keyword evidence="2" id="KW-1185">Reference proteome</keyword>
<dbReference type="InterPro" id="IPR021390">
    <property type="entry name" value="DUF3025"/>
</dbReference>
<accession>A0A1I7J1D5</accession>
<dbReference type="EMBL" id="FPBX01000021">
    <property type="protein sequence ID" value="SFU78962.1"/>
    <property type="molecule type" value="Genomic_DNA"/>
</dbReference>
<evidence type="ECO:0008006" key="3">
    <source>
        <dbReference type="Google" id="ProtNLM"/>
    </source>
</evidence>
<dbReference type="STRING" id="343013.SAMN04489707_102137"/>